<accession>A0A6J4T526</accession>
<protein>
    <submittedName>
        <fullName evidence="2">Uncharacterized protein</fullName>
    </submittedName>
</protein>
<feature type="region of interest" description="Disordered" evidence="1">
    <location>
        <begin position="27"/>
        <end position="121"/>
    </location>
</feature>
<feature type="compositionally biased region" description="Basic residues" evidence="1">
    <location>
        <begin position="72"/>
        <end position="89"/>
    </location>
</feature>
<proteinExistence type="predicted"/>
<feature type="non-terminal residue" evidence="2">
    <location>
        <position position="121"/>
    </location>
</feature>
<dbReference type="AlphaFoldDB" id="A0A6J4T526"/>
<feature type="compositionally biased region" description="Basic residues" evidence="1">
    <location>
        <begin position="107"/>
        <end position="121"/>
    </location>
</feature>
<feature type="compositionally biased region" description="Basic and acidic residues" evidence="1">
    <location>
        <begin position="62"/>
        <end position="71"/>
    </location>
</feature>
<evidence type="ECO:0000313" key="2">
    <source>
        <dbReference type="EMBL" id="CAA9514398.1"/>
    </source>
</evidence>
<name>A0A6J4T526_9ACTN</name>
<gene>
    <name evidence="2" type="ORF">AVDCRST_MAG85-2520</name>
</gene>
<reference evidence="2" key="1">
    <citation type="submission" date="2020-02" db="EMBL/GenBank/DDBJ databases">
        <authorList>
            <person name="Meier V. D."/>
        </authorList>
    </citation>
    <scope>NUCLEOTIDE SEQUENCE</scope>
    <source>
        <strain evidence="2">AVDCRST_MAG85</strain>
    </source>
</reference>
<feature type="non-terminal residue" evidence="2">
    <location>
        <position position="1"/>
    </location>
</feature>
<sequence>DRPRRVRGRRPGAVGSVLRRRVLLARRAAPVPVRGRGRVGRQRAGVLDRPARPSAAAGLRPRRADRDEPPGGRRRAPGRPAERRHRRRSPGSPAELRAAVLRGLPRGPRRPARRDRHRQSL</sequence>
<evidence type="ECO:0000256" key="1">
    <source>
        <dbReference type="SAM" id="MobiDB-lite"/>
    </source>
</evidence>
<dbReference type="EMBL" id="CADCVT010000273">
    <property type="protein sequence ID" value="CAA9514398.1"/>
    <property type="molecule type" value="Genomic_DNA"/>
</dbReference>
<organism evidence="2">
    <name type="scientific">uncultured Solirubrobacteraceae bacterium</name>
    <dbReference type="NCBI Taxonomy" id="1162706"/>
    <lineage>
        <taxon>Bacteria</taxon>
        <taxon>Bacillati</taxon>
        <taxon>Actinomycetota</taxon>
        <taxon>Thermoleophilia</taxon>
        <taxon>Solirubrobacterales</taxon>
        <taxon>Solirubrobacteraceae</taxon>
        <taxon>environmental samples</taxon>
    </lineage>
</organism>